<evidence type="ECO:0000256" key="2">
    <source>
        <dbReference type="ARBA" id="ARBA00022801"/>
    </source>
</evidence>
<sequence length="301" mass="31486">RASRRRCRALRRGAGRGEHWHARARAPLAAWRSGRAPGAERGAARVELAGGARARRLRGRARGRRAVRGAAAALRGGRGARGRARGHAAAALRHGGHARARGGGPARDLRQRAACVRGGAVPAGAAGVPLAQRRRGGALRAARALVAAPGGFYALSAAFYIVNFLSFRLGLPGMPRPALESVNASAFELCRLPWADVVAGPPEPRTPSKKLPQRCFDAQYLVALLTEGFGFDLGSSQITFVEKVGVGQPEWAYGANGPVDVAWHLARSPPQHGAGPPSPQHGAGPPSPEGTRPTPMLARPV</sequence>
<keyword evidence="4" id="KW-0812">Transmembrane</keyword>
<keyword evidence="6" id="KW-1185">Reference proteome</keyword>
<dbReference type="InterPro" id="IPR000407">
    <property type="entry name" value="GDA1_CD39_NTPase"/>
</dbReference>
<proteinExistence type="inferred from homology"/>
<evidence type="ECO:0000256" key="3">
    <source>
        <dbReference type="SAM" id="MobiDB-lite"/>
    </source>
</evidence>
<comment type="caution">
    <text evidence="5">The sequence shown here is derived from an EMBL/GenBank/DDBJ whole genome shotgun (WGS) entry which is preliminary data.</text>
</comment>
<dbReference type="Pfam" id="PF01150">
    <property type="entry name" value="GDA1_CD39"/>
    <property type="match status" value="1"/>
</dbReference>
<name>A0ABN9WSK3_9DINO</name>
<evidence type="ECO:0000256" key="4">
    <source>
        <dbReference type="SAM" id="Phobius"/>
    </source>
</evidence>
<dbReference type="EMBL" id="CAUYUJ010019264">
    <property type="protein sequence ID" value="CAK0889753.1"/>
    <property type="molecule type" value="Genomic_DNA"/>
</dbReference>
<evidence type="ECO:0000313" key="6">
    <source>
        <dbReference type="Proteomes" id="UP001189429"/>
    </source>
</evidence>
<dbReference type="Gene3D" id="3.30.420.150">
    <property type="entry name" value="Exopolyphosphatase. Domain 2"/>
    <property type="match status" value="1"/>
</dbReference>
<evidence type="ECO:0000313" key="5">
    <source>
        <dbReference type="EMBL" id="CAK0889753.1"/>
    </source>
</evidence>
<protein>
    <submittedName>
        <fullName evidence="5">Uncharacterized protein</fullName>
    </submittedName>
</protein>
<feature type="non-terminal residue" evidence="5">
    <location>
        <position position="301"/>
    </location>
</feature>
<reference evidence="5" key="1">
    <citation type="submission" date="2023-10" db="EMBL/GenBank/DDBJ databases">
        <authorList>
            <person name="Chen Y."/>
            <person name="Shah S."/>
            <person name="Dougan E. K."/>
            <person name="Thang M."/>
            <person name="Chan C."/>
        </authorList>
    </citation>
    <scope>NUCLEOTIDE SEQUENCE [LARGE SCALE GENOMIC DNA]</scope>
</reference>
<feature type="non-terminal residue" evidence="5">
    <location>
        <position position="1"/>
    </location>
</feature>
<feature type="transmembrane region" description="Helical" evidence="4">
    <location>
        <begin position="141"/>
        <end position="162"/>
    </location>
</feature>
<gene>
    <name evidence="5" type="ORF">PCOR1329_LOCUS70213</name>
</gene>
<comment type="similarity">
    <text evidence="1">Belongs to the GDA1/CD39 NTPase family.</text>
</comment>
<keyword evidence="4" id="KW-0472">Membrane</keyword>
<accession>A0ABN9WSK3</accession>
<organism evidence="5 6">
    <name type="scientific">Prorocentrum cordatum</name>
    <dbReference type="NCBI Taxonomy" id="2364126"/>
    <lineage>
        <taxon>Eukaryota</taxon>
        <taxon>Sar</taxon>
        <taxon>Alveolata</taxon>
        <taxon>Dinophyceae</taxon>
        <taxon>Prorocentrales</taxon>
        <taxon>Prorocentraceae</taxon>
        <taxon>Prorocentrum</taxon>
    </lineage>
</organism>
<feature type="region of interest" description="Disordered" evidence="3">
    <location>
        <begin position="266"/>
        <end position="301"/>
    </location>
</feature>
<keyword evidence="4" id="KW-1133">Transmembrane helix</keyword>
<dbReference type="Proteomes" id="UP001189429">
    <property type="component" value="Unassembled WGS sequence"/>
</dbReference>
<evidence type="ECO:0000256" key="1">
    <source>
        <dbReference type="ARBA" id="ARBA00009283"/>
    </source>
</evidence>
<keyword evidence="2" id="KW-0378">Hydrolase</keyword>